<feature type="signal peptide" evidence="1">
    <location>
        <begin position="1"/>
        <end position="36"/>
    </location>
</feature>
<protein>
    <submittedName>
        <fullName evidence="2">Uncharacterized protein</fullName>
    </submittedName>
</protein>
<keyword evidence="1" id="KW-0732">Signal</keyword>
<dbReference type="AlphaFoldDB" id="A0A6L3AQY0"/>
<evidence type="ECO:0000313" key="2">
    <source>
        <dbReference type="EMBL" id="KAA0676233.1"/>
    </source>
</evidence>
<proteinExistence type="predicted"/>
<dbReference type="EMBL" id="QOKV01000050">
    <property type="protein sequence ID" value="KAA0676233.1"/>
    <property type="molecule type" value="Genomic_DNA"/>
</dbReference>
<comment type="caution">
    <text evidence="2">The sequence shown here is derived from an EMBL/GenBank/DDBJ whole genome shotgun (WGS) entry which is preliminary data.</text>
</comment>
<dbReference type="RefSeq" id="WP_149168337.1">
    <property type="nucleotide sequence ID" value="NZ_QOKV01000050.1"/>
</dbReference>
<reference evidence="2 3" key="1">
    <citation type="submission" date="2018-07" db="EMBL/GenBank/DDBJ databases">
        <title>Genome sequence of Roseomonas fauriae ATCC 49958.</title>
        <authorList>
            <person name="Sant'Anna F.H."/>
            <person name="Baldani J.I."/>
            <person name="Zilli J.E."/>
            <person name="Reis V.M."/>
            <person name="Hartmann A."/>
            <person name="Cruz L."/>
            <person name="de Souza E.M."/>
            <person name="de Oliveira Pedrosa F."/>
            <person name="Passaglia L.M.P."/>
        </authorList>
    </citation>
    <scope>NUCLEOTIDE SEQUENCE [LARGE SCALE GENOMIC DNA]</scope>
    <source>
        <strain evidence="2 3">ATCC 49958</strain>
    </source>
</reference>
<feature type="chain" id="PRO_5026852850" evidence="1">
    <location>
        <begin position="37"/>
        <end position="417"/>
    </location>
</feature>
<organism evidence="2 3">
    <name type="scientific">Azospirillum brasilense</name>
    <dbReference type="NCBI Taxonomy" id="192"/>
    <lineage>
        <taxon>Bacteria</taxon>
        <taxon>Pseudomonadati</taxon>
        <taxon>Pseudomonadota</taxon>
        <taxon>Alphaproteobacteria</taxon>
        <taxon>Rhodospirillales</taxon>
        <taxon>Azospirillaceae</taxon>
        <taxon>Azospirillum</taxon>
    </lineage>
</organism>
<gene>
    <name evidence="2" type="ORF">DS837_31210</name>
</gene>
<evidence type="ECO:0000256" key="1">
    <source>
        <dbReference type="SAM" id="SignalP"/>
    </source>
</evidence>
<evidence type="ECO:0000313" key="3">
    <source>
        <dbReference type="Proteomes" id="UP000476837"/>
    </source>
</evidence>
<dbReference type="Proteomes" id="UP000476837">
    <property type="component" value="Unassembled WGS sequence"/>
</dbReference>
<sequence>MYRGVLSVLVRRIRGEAMVLAIALLAGALHAQPAHAFQAPLGEGEVLHDIPSPLAGEMDAPADVLARTLERTNTSGQNANFNPDSYHGFIHETMLADAMTAELKGTGARVELPSPPETFMGADVDLKVTAPDGSVRRYQVKDYAAPNLGELLKRLTRGDYASLDGVIINPEAYDALLDLAKSKGIDPASIRPTLLKSPISGVATRTIARNINELYDIKWNGSGRVEVSPKPGASAERLALLRSVVGKYNAATMAALKDEVMAPAQVLKQVRLAFRSADAAGVEGTIQKATTVLKNLPYVRAVVVTVVAGVLVAEVVMEDDPSQDITVRAEAALKVLAKEGVLTVVGTAGGVFGGALAGAAAGAAAGALCGPGAPPCAVALGIVGGITGAVLGGFGASYAVEYMIEDGAVLVARAVSP</sequence>
<accession>A0A6L3AQY0</accession>
<name>A0A6L3AQY0_AZOBR</name>